<dbReference type="SMART" id="SM00487">
    <property type="entry name" value="DEXDc"/>
    <property type="match status" value="1"/>
</dbReference>
<dbReference type="SUPFAM" id="SSF52540">
    <property type="entry name" value="P-loop containing nucleoside triphosphate hydrolases"/>
    <property type="match status" value="1"/>
</dbReference>
<dbReference type="EMBL" id="KN839845">
    <property type="protein sequence ID" value="KIJ64810.1"/>
    <property type="molecule type" value="Genomic_DNA"/>
</dbReference>
<dbReference type="GO" id="GO:0003677">
    <property type="term" value="F:DNA binding"/>
    <property type="evidence" value="ECO:0007669"/>
    <property type="project" value="UniProtKB-KW"/>
</dbReference>
<dbReference type="GO" id="GO:0005694">
    <property type="term" value="C:chromosome"/>
    <property type="evidence" value="ECO:0007669"/>
    <property type="project" value="TreeGrafter"/>
</dbReference>
<organism evidence="11 12">
    <name type="scientific">Hydnomerulius pinastri MD-312</name>
    <dbReference type="NCBI Taxonomy" id="994086"/>
    <lineage>
        <taxon>Eukaryota</taxon>
        <taxon>Fungi</taxon>
        <taxon>Dikarya</taxon>
        <taxon>Basidiomycota</taxon>
        <taxon>Agaricomycotina</taxon>
        <taxon>Agaricomycetes</taxon>
        <taxon>Agaricomycetidae</taxon>
        <taxon>Boletales</taxon>
        <taxon>Boletales incertae sedis</taxon>
        <taxon>Leucogyrophana</taxon>
    </lineage>
</organism>
<evidence type="ECO:0000259" key="9">
    <source>
        <dbReference type="PROSITE" id="PS51192"/>
    </source>
</evidence>
<dbReference type="InterPro" id="IPR014001">
    <property type="entry name" value="Helicase_ATP-bd"/>
</dbReference>
<dbReference type="PANTHER" id="PTHR13710">
    <property type="entry name" value="DNA HELICASE RECQ FAMILY MEMBER"/>
    <property type="match status" value="1"/>
</dbReference>
<dbReference type="Pfam" id="PF00271">
    <property type="entry name" value="Helicase_C"/>
    <property type="match status" value="1"/>
</dbReference>
<dbReference type="GO" id="GO:0043138">
    <property type="term" value="F:3'-5' DNA helicase activity"/>
    <property type="evidence" value="ECO:0007669"/>
    <property type="project" value="UniProtKB-EC"/>
</dbReference>
<dbReference type="InterPro" id="IPR011545">
    <property type="entry name" value="DEAD/DEAH_box_helicase_dom"/>
</dbReference>
<name>A0A0C9W1M6_9AGAM</name>
<dbReference type="InterPro" id="IPR027417">
    <property type="entry name" value="P-loop_NTPase"/>
</dbReference>
<dbReference type="PANTHER" id="PTHR13710:SF105">
    <property type="entry name" value="ATP-DEPENDENT DNA HELICASE Q1"/>
    <property type="match status" value="1"/>
</dbReference>
<feature type="compositionally biased region" description="Basic residues" evidence="8">
    <location>
        <begin position="460"/>
        <end position="473"/>
    </location>
</feature>
<dbReference type="GO" id="GO:0009378">
    <property type="term" value="F:four-way junction helicase activity"/>
    <property type="evidence" value="ECO:0007669"/>
    <property type="project" value="TreeGrafter"/>
</dbReference>
<keyword evidence="12" id="KW-1185">Reference proteome</keyword>
<proteinExistence type="inferred from homology"/>
<dbReference type="PROSITE" id="PS51192">
    <property type="entry name" value="HELICASE_ATP_BIND_1"/>
    <property type="match status" value="1"/>
</dbReference>
<dbReference type="CDD" id="cd18785">
    <property type="entry name" value="SF2_C"/>
    <property type="match status" value="1"/>
</dbReference>
<dbReference type="EC" id="5.6.2.4" evidence="7"/>
<feature type="region of interest" description="Disordered" evidence="8">
    <location>
        <begin position="449"/>
        <end position="473"/>
    </location>
</feature>
<evidence type="ECO:0000313" key="12">
    <source>
        <dbReference type="Proteomes" id="UP000053820"/>
    </source>
</evidence>
<dbReference type="Pfam" id="PF00270">
    <property type="entry name" value="DEAD"/>
    <property type="match status" value="1"/>
</dbReference>
<comment type="catalytic activity">
    <reaction evidence="6">
        <text>Couples ATP hydrolysis with the unwinding of duplex DNA by translocating in the 3'-5' direction.</text>
        <dbReference type="EC" id="5.6.2.4"/>
    </reaction>
</comment>
<dbReference type="PROSITE" id="PS51194">
    <property type="entry name" value="HELICASE_CTER"/>
    <property type="match status" value="1"/>
</dbReference>
<feature type="domain" description="Helicase ATP-binding" evidence="9">
    <location>
        <begin position="13"/>
        <end position="190"/>
    </location>
</feature>
<dbReference type="AlphaFoldDB" id="A0A0C9W1M6"/>
<keyword evidence="3" id="KW-0067">ATP-binding</keyword>
<keyword evidence="5" id="KW-0413">Isomerase</keyword>
<evidence type="ECO:0000256" key="8">
    <source>
        <dbReference type="SAM" id="MobiDB-lite"/>
    </source>
</evidence>
<dbReference type="Gene3D" id="3.40.50.300">
    <property type="entry name" value="P-loop containing nucleotide triphosphate hydrolases"/>
    <property type="match status" value="2"/>
</dbReference>
<dbReference type="GO" id="GO:0005524">
    <property type="term" value="F:ATP binding"/>
    <property type="evidence" value="ECO:0007669"/>
    <property type="project" value="UniProtKB-KW"/>
</dbReference>
<evidence type="ECO:0000256" key="3">
    <source>
        <dbReference type="ARBA" id="ARBA00022840"/>
    </source>
</evidence>
<dbReference type="HOGENOM" id="CLU_010294_1_0_1"/>
<evidence type="ECO:0000256" key="1">
    <source>
        <dbReference type="ARBA" id="ARBA00005446"/>
    </source>
</evidence>
<feature type="domain" description="Helicase C-terminal" evidence="10">
    <location>
        <begin position="238"/>
        <end position="400"/>
    </location>
</feature>
<dbReference type="GO" id="GO:0000724">
    <property type="term" value="P:double-strand break repair via homologous recombination"/>
    <property type="evidence" value="ECO:0007669"/>
    <property type="project" value="TreeGrafter"/>
</dbReference>
<reference evidence="11 12" key="1">
    <citation type="submission" date="2014-04" db="EMBL/GenBank/DDBJ databases">
        <title>Evolutionary Origins and Diversification of the Mycorrhizal Mutualists.</title>
        <authorList>
            <consortium name="DOE Joint Genome Institute"/>
            <consortium name="Mycorrhizal Genomics Consortium"/>
            <person name="Kohler A."/>
            <person name="Kuo A."/>
            <person name="Nagy L.G."/>
            <person name="Floudas D."/>
            <person name="Copeland A."/>
            <person name="Barry K.W."/>
            <person name="Cichocki N."/>
            <person name="Veneault-Fourrey C."/>
            <person name="LaButti K."/>
            <person name="Lindquist E.A."/>
            <person name="Lipzen A."/>
            <person name="Lundell T."/>
            <person name="Morin E."/>
            <person name="Murat C."/>
            <person name="Riley R."/>
            <person name="Ohm R."/>
            <person name="Sun H."/>
            <person name="Tunlid A."/>
            <person name="Henrissat B."/>
            <person name="Grigoriev I.V."/>
            <person name="Hibbett D.S."/>
            <person name="Martin F."/>
        </authorList>
    </citation>
    <scope>NUCLEOTIDE SEQUENCE [LARGE SCALE GENOMIC DNA]</scope>
    <source>
        <strain evidence="11 12">MD-312</strain>
    </source>
</reference>
<dbReference type="Proteomes" id="UP000053820">
    <property type="component" value="Unassembled WGS sequence"/>
</dbReference>
<dbReference type="GO" id="GO:0005737">
    <property type="term" value="C:cytoplasm"/>
    <property type="evidence" value="ECO:0007669"/>
    <property type="project" value="TreeGrafter"/>
</dbReference>
<keyword evidence="4" id="KW-0238">DNA-binding</keyword>
<dbReference type="InterPro" id="IPR001650">
    <property type="entry name" value="Helicase_C-like"/>
</dbReference>
<protein>
    <recommendedName>
        <fullName evidence="7">DNA 3'-5' helicase</fullName>
        <ecNumber evidence="7">5.6.2.4</ecNumber>
    </recommendedName>
</protein>
<dbReference type="OrthoDB" id="2691459at2759"/>
<evidence type="ECO:0000256" key="5">
    <source>
        <dbReference type="ARBA" id="ARBA00023235"/>
    </source>
</evidence>
<gene>
    <name evidence="11" type="ORF">HYDPIDRAFT_175331</name>
</gene>
<evidence type="ECO:0000256" key="6">
    <source>
        <dbReference type="ARBA" id="ARBA00034617"/>
    </source>
</evidence>
<evidence type="ECO:0000256" key="7">
    <source>
        <dbReference type="ARBA" id="ARBA00034808"/>
    </source>
</evidence>
<accession>A0A0C9W1M6</accession>
<evidence type="ECO:0000256" key="2">
    <source>
        <dbReference type="ARBA" id="ARBA00022741"/>
    </source>
</evidence>
<sequence>MPYESHDYQMEAIVYLLDRTDVLFVTATGTGKTDTFIRLMHVVLALSKDHSLHAQASRFPPDPAMLIVCPTKALEYDMERKMIKAGLKARAVNADTVDASRKKGVCLFDKISTGVTMILLSPEQLKSPGFAAILDNGPFGRRIAMMAVDEAHLLNSWGKSLRPAYMQVGFLRARLATHPAMLVTTATLEKGGPTKSVCECLGLQEEKFHFIRRSNLRGDIRLVFREMRTGMASIRFPELKWLLEAIGCVVVFCRTIALGFRVAAYLYCEGQKSLSCNKQVRMFNSLNWSSYNEATLAFLNDDPSAQIIVATDTLSVGFDSPNIKTVVIFGETMDTDDYLQKAGRIRISGTVESKPSAIIYLSNTAVKNAKEVLASKPKASKNSRTGTTGPHLSANMARLILAPCKVKELNETYDNPIMDIPCKCCTCSKSPSPSYQPDKCDCSGCVPEPDSGKPIIAAKKTSKSSVLRKKSRK</sequence>
<evidence type="ECO:0000256" key="4">
    <source>
        <dbReference type="ARBA" id="ARBA00023125"/>
    </source>
</evidence>
<comment type="similarity">
    <text evidence="1">Belongs to the helicase family. RecQ subfamily.</text>
</comment>
<evidence type="ECO:0000313" key="11">
    <source>
        <dbReference type="EMBL" id="KIJ64810.1"/>
    </source>
</evidence>
<evidence type="ECO:0000259" key="10">
    <source>
        <dbReference type="PROSITE" id="PS51194"/>
    </source>
</evidence>
<keyword evidence="2" id="KW-0547">Nucleotide-binding</keyword>